<dbReference type="PROSITE" id="PS50878">
    <property type="entry name" value="RT_POL"/>
    <property type="match status" value="1"/>
</dbReference>
<dbReference type="AlphaFoldDB" id="A0A8C5MMS5"/>
<dbReference type="InterPro" id="IPR000477">
    <property type="entry name" value="RT_dom"/>
</dbReference>
<dbReference type="InterPro" id="IPR058912">
    <property type="entry name" value="HTH_animal"/>
</dbReference>
<dbReference type="PANTHER" id="PTHR21301:SF13">
    <property type="match status" value="1"/>
</dbReference>
<dbReference type="Gene3D" id="3.40.1440.10">
    <property type="entry name" value="GIY-YIG endonuclease"/>
    <property type="match status" value="1"/>
</dbReference>
<dbReference type="OrthoDB" id="10025388at2759"/>
<name>A0A8C5MMS5_9ANUR</name>
<dbReference type="Proteomes" id="UP000694569">
    <property type="component" value="Unplaced"/>
</dbReference>
<keyword evidence="3" id="KW-1185">Reference proteome</keyword>
<protein>
    <recommendedName>
        <fullName evidence="1">Reverse transcriptase domain-containing protein</fullName>
    </recommendedName>
</protein>
<evidence type="ECO:0000313" key="2">
    <source>
        <dbReference type="Ensembl" id="ENSLLEP00000014279.1"/>
    </source>
</evidence>
<sequence>MLVCQEIEKLDEYSVNASVPHNITKNEFQALKNLGGDKEIVIKKADKGGNIVVLGIEQYRRMVLTILEDSTTYSVLTCNPTIRFSAELTLILMDARSSGVISDKEYDFMKPISPTLATFYALPKIHKKIQPPPGRPIVSGCMNLTQNSSIYIDKILQKLVCQLPSYIRDSKQMLNFLSSCTISNDTLLCSLDVESLYSCIPHELGLKHVKFYLETRGEAHSKHTEFVLQLLQFVLTHNFFIFDRTFYRQVTGTTMGTAMAPSYANLHLGWWEQFVVNGPDLIDFQSSIIEWKRYIDDIFILWRGSRDTFINFVERLNNNQLNLKFTYEIQEHILNFLDFSVSRLPDGHVATTLFRKETATNSLLNWKSFHPLPLKRGIPRGQYIRLRRTCSSLDEFKLKAIDLREMFKQKGYPNRCLKKAYQNALMIDRHLALQDKKTNDEKCIRMIGNFDTGWQEIHQICERFWPLLTQDPHLCKVLPKHASITTRRCPNIGDHVMHSHFSTLKSSNSNWLPKPVFGTYKCGKCKGCKYILKESKEFSNVANTVTYTVKEFANCNTTGVVYMLVCGCGSKYIGKTIRPLKVRILEHVRSVRYPRDTPITRHLRHLHHNNAENIRFMVIEHVHMGQRGGDLDKKLRQREAYWIYQLGTRYPGGLNEGFTFSPFI</sequence>
<dbReference type="InterPro" id="IPR035901">
    <property type="entry name" value="GIY-YIG_endonuc_sf"/>
</dbReference>
<dbReference type="PANTHER" id="PTHR21301">
    <property type="entry name" value="REVERSE TRANSCRIPTASE"/>
    <property type="match status" value="1"/>
</dbReference>
<feature type="domain" description="Reverse transcriptase" evidence="1">
    <location>
        <begin position="103"/>
        <end position="371"/>
    </location>
</feature>
<reference evidence="2" key="1">
    <citation type="submission" date="2025-08" db="UniProtKB">
        <authorList>
            <consortium name="Ensembl"/>
        </authorList>
    </citation>
    <scope>IDENTIFICATION</scope>
</reference>
<reference evidence="2" key="2">
    <citation type="submission" date="2025-09" db="UniProtKB">
        <authorList>
            <consortium name="Ensembl"/>
        </authorList>
    </citation>
    <scope>IDENTIFICATION</scope>
</reference>
<proteinExistence type="predicted"/>
<dbReference type="CDD" id="cd10442">
    <property type="entry name" value="GIY-YIG_PLEs"/>
    <property type="match status" value="1"/>
</dbReference>
<dbReference type="Ensembl" id="ENSLLET00000014842.1">
    <property type="protein sequence ID" value="ENSLLEP00000014279.1"/>
    <property type="gene ID" value="ENSLLEG00000009082.1"/>
</dbReference>
<accession>A0A8C5MMS5</accession>
<dbReference type="Pfam" id="PF26215">
    <property type="entry name" value="HTH_animal"/>
    <property type="match status" value="1"/>
</dbReference>
<dbReference type="GeneTree" id="ENSGT00940000154669"/>
<evidence type="ECO:0000313" key="3">
    <source>
        <dbReference type="Proteomes" id="UP000694569"/>
    </source>
</evidence>
<evidence type="ECO:0000259" key="1">
    <source>
        <dbReference type="PROSITE" id="PS50878"/>
    </source>
</evidence>
<organism evidence="2 3">
    <name type="scientific">Leptobrachium leishanense</name>
    <name type="common">Leishan spiny toad</name>
    <dbReference type="NCBI Taxonomy" id="445787"/>
    <lineage>
        <taxon>Eukaryota</taxon>
        <taxon>Metazoa</taxon>
        <taxon>Chordata</taxon>
        <taxon>Craniata</taxon>
        <taxon>Vertebrata</taxon>
        <taxon>Euteleostomi</taxon>
        <taxon>Amphibia</taxon>
        <taxon>Batrachia</taxon>
        <taxon>Anura</taxon>
        <taxon>Pelobatoidea</taxon>
        <taxon>Megophryidae</taxon>
        <taxon>Leptobrachium</taxon>
    </lineage>
</organism>